<organism evidence="1 2">
    <name type="scientific">Roseburia intestinalis XB6B4</name>
    <dbReference type="NCBI Taxonomy" id="718255"/>
    <lineage>
        <taxon>Bacteria</taxon>
        <taxon>Bacillati</taxon>
        <taxon>Bacillota</taxon>
        <taxon>Clostridia</taxon>
        <taxon>Lachnospirales</taxon>
        <taxon>Lachnospiraceae</taxon>
        <taxon>Roseburia</taxon>
    </lineage>
</organism>
<name>D4KZR9_9FIRM</name>
<dbReference type="EMBL" id="FP929050">
    <property type="protein sequence ID" value="CBL12859.1"/>
    <property type="molecule type" value="Genomic_DNA"/>
</dbReference>
<sequence length="28" mass="2929">MGKKVGEITDNLTQEHVMQAIAGGGTNE</sequence>
<dbReference type="HOGENOM" id="CLU_3412868_0_0_9"/>
<dbReference type="AlphaFoldDB" id="D4KZR9"/>
<dbReference type="Proteomes" id="UP000008953">
    <property type="component" value="Chromosome"/>
</dbReference>
<proteinExistence type="predicted"/>
<gene>
    <name evidence="1" type="ORF">RO1_23690</name>
</gene>
<reference evidence="1 2" key="1">
    <citation type="submission" date="2010-03" db="EMBL/GenBank/DDBJ databases">
        <title>The genome sequence of Roseburia intestinalis XB6B4.</title>
        <authorList>
            <consortium name="metaHIT consortium -- http://www.metahit.eu/"/>
            <person name="Pajon A."/>
            <person name="Turner K."/>
            <person name="Parkhill J."/>
            <person name="Bernalier A."/>
        </authorList>
    </citation>
    <scope>NUCLEOTIDE SEQUENCE [LARGE SCALE GENOMIC DNA]</scope>
    <source>
        <strain evidence="1 2">XB6B4</strain>
    </source>
</reference>
<evidence type="ECO:0000313" key="2">
    <source>
        <dbReference type="Proteomes" id="UP000008953"/>
    </source>
</evidence>
<protein>
    <submittedName>
        <fullName evidence="1">Uncharacterized protein</fullName>
    </submittedName>
</protein>
<accession>D4KZR9</accession>
<evidence type="ECO:0000313" key="1">
    <source>
        <dbReference type="EMBL" id="CBL12859.1"/>
    </source>
</evidence>
<reference evidence="1 2" key="2">
    <citation type="submission" date="2010-03" db="EMBL/GenBank/DDBJ databases">
        <authorList>
            <person name="Pajon A."/>
        </authorList>
    </citation>
    <scope>NUCLEOTIDE SEQUENCE [LARGE SCALE GENOMIC DNA]</scope>
    <source>
        <strain evidence="1 2">XB6B4</strain>
    </source>
</reference>
<dbReference type="KEGG" id="rix:RO1_23690"/>